<dbReference type="AGR" id="WB:WBGene00007414"/>
<dbReference type="eggNOG" id="ENOG502TFUF">
    <property type="taxonomic scope" value="Eukaryota"/>
</dbReference>
<dbReference type="PeptideAtlas" id="K8FDZ1"/>
<name>K8FDZ1_CAEEL</name>
<feature type="region of interest" description="Disordered" evidence="1">
    <location>
        <begin position="132"/>
        <end position="204"/>
    </location>
</feature>
<feature type="compositionally biased region" description="Low complexity" evidence="1">
    <location>
        <begin position="523"/>
        <end position="532"/>
    </location>
</feature>
<feature type="region of interest" description="Disordered" evidence="1">
    <location>
        <begin position="894"/>
        <end position="925"/>
    </location>
</feature>
<evidence type="ECO:0000313" key="4">
    <source>
        <dbReference type="WormBase" id="C07E3.3b"/>
    </source>
</evidence>
<dbReference type="AlphaFoldDB" id="K8FDZ1"/>
<dbReference type="HOGENOM" id="CLU_263086_0_0_1"/>
<dbReference type="WormBase" id="C07E3.3b">
    <property type="protein sequence ID" value="CE02119"/>
    <property type="gene ID" value="WBGene00007414"/>
</dbReference>
<organism evidence="2 3">
    <name type="scientific">Caenorhabditis elegans</name>
    <dbReference type="NCBI Taxonomy" id="6239"/>
    <lineage>
        <taxon>Eukaryota</taxon>
        <taxon>Metazoa</taxon>
        <taxon>Ecdysozoa</taxon>
        <taxon>Nematoda</taxon>
        <taxon>Chromadorea</taxon>
        <taxon>Rhabditida</taxon>
        <taxon>Rhabditina</taxon>
        <taxon>Rhabditomorpha</taxon>
        <taxon>Rhabditoidea</taxon>
        <taxon>Rhabditidae</taxon>
        <taxon>Peloderinae</taxon>
        <taxon>Caenorhabditis</taxon>
    </lineage>
</organism>
<dbReference type="OrthoDB" id="5823866at2759"/>
<dbReference type="Bgee" id="WBGene00007414">
    <property type="expression patterns" value="Expressed in larva and 3 other cell types or tissues"/>
</dbReference>
<evidence type="ECO:0000313" key="3">
    <source>
        <dbReference type="Proteomes" id="UP000001940"/>
    </source>
</evidence>
<dbReference type="ExpressionAtlas" id="K8FDZ1">
    <property type="expression patterns" value="baseline and differential"/>
</dbReference>
<evidence type="ECO:0000313" key="2">
    <source>
        <dbReference type="EMBL" id="CCO25629.1"/>
    </source>
</evidence>
<feature type="region of interest" description="Disordered" evidence="1">
    <location>
        <begin position="1"/>
        <end position="44"/>
    </location>
</feature>
<sequence length="1186" mass="134456">MGHSQSYDLRNPEGGEKTPVRGVRRVSREHQTDAQFSTETAEPFDFREDELRDRIRREQLRKREVELETLRIRQHESREPIIDAYRQNQPAPQGNLYNEFNHYDSMKHASPSDPATYFALKPMTEVNEGRQFSIPTSSTRRYDQVPIDPSPELQRREVPSKQSPPNYPKRSSVFGGRVSPLPRQSEVDPHPMPRYIPPMSPRYERTPKAQYCKTTTVTTYTTYGDTPEPPRSTTYSKASKLKETSVKPYATYSRGTKLPKYDEVPRNTMYSRASEASKTSSRTSLASTCSRASKLPKYDQIPRSPSVHSLYCRIPTYDEVPVQKSPRSITPTPMSHRVRIQTSPPIPPSSNSTYVIPVKVDRRSDSPRTVIIPFSSNSTTALDKVPQETPIYRRISKPSQTKPTNSRVSSIPLSQSYHSMDKITMTSVYRTTATNNLKQEPIVIPRPTYRYSKTPLQKEIPPVPLERSVIRQPEYSDPGDSRIIVIPFSNQNKKYSPPPSRSSTPIYHTNLQRDVPTSPLPRRPLYSRPPSTISTASSVEYIPRAPVPRRPLYDRPPSTISPPRSPPSELYLTPLEQEVQRAPLSRRPLYSRPPSTASAPRSPQPKIYLTRLQKEVPHVPLYSCVARPRPVYSTPPEEPIVIPRAVNPPVSSTIYLTRLEPEVPGTPLQHYIYRSRSSSTYSVPPVEEASTRTVASPSRYTPPPSSSPKMHLTHLEREVPGTPLNHYISRPRSTPIYSTPPEDRNVVSPSRYTPPPSVTMAAKLHLTPLQPEVPSTPLQHYISRSRASSVYNTPSVDSTSTRSLVSPSSVRMPPKLHLTRLQQDVPWTPFKVSRPRSTPIYSTPPLEKPISRTLVTPSRRTPPQKLHQISLDQDIPGTPLQHYIYRSRSTSTYSIPLSDYPQPSPTPSSVIMNDDSPYEEKPKSYLGTYPKTYTRIMPERPPKIISPPEHPVTVSKSKSTQTLDQMVVLPQPKTHLYPEISYRRRRPLSIHVPAESKSSTIISIYSNPIDDVPPTHVSELHAEKRMIVGIDDELQPEKNNVTYVTVATAAIDNELLHRHPEVGRHPVYVLPAQTSYGASAKRRSSDDEAKNVLPPQNCTVEHCTHVAVNDGSPVVIRKRASQDSIRDKENRLTIPINEDDTENVGEGTNYQNVSKKCFEERLHYDSYMPTLSLRQRPVVSFYDKLH</sequence>
<feature type="compositionally biased region" description="Low complexity" evidence="1">
    <location>
        <begin position="798"/>
        <end position="811"/>
    </location>
</feature>
<protein>
    <submittedName>
        <fullName evidence="2">SH2 domain-containing protein</fullName>
    </submittedName>
</protein>
<keyword evidence="5" id="KW-1267">Proteomics identification</keyword>
<feature type="region of interest" description="Disordered" evidence="1">
    <location>
        <begin position="939"/>
        <end position="959"/>
    </location>
</feature>
<gene>
    <name evidence="2 4" type="ORF">C07E3.3</name>
    <name evidence="2" type="ORF">CELE_C07E3.3</name>
</gene>
<dbReference type="FunCoup" id="K8FDZ1">
    <property type="interactions" value="1507"/>
</dbReference>
<evidence type="ECO:0000256" key="1">
    <source>
        <dbReference type="SAM" id="MobiDB-lite"/>
    </source>
</evidence>
<dbReference type="GeneID" id="174601"/>
<keyword evidence="3" id="KW-1185">Reference proteome</keyword>
<proteinExistence type="evidence at protein level"/>
<dbReference type="RefSeq" id="NP_001263669.1">
    <property type="nucleotide sequence ID" value="NM_001276740.3"/>
</dbReference>
<evidence type="ECO:0007829" key="5">
    <source>
        <dbReference type="PeptideAtlas" id="K8FDZ1"/>
    </source>
</evidence>
<feature type="compositionally biased region" description="Basic and acidic residues" evidence="1">
    <location>
        <begin position="10"/>
        <end position="19"/>
    </location>
</feature>
<feature type="region of interest" description="Disordered" evidence="1">
    <location>
        <begin position="488"/>
        <end position="604"/>
    </location>
</feature>
<reference evidence="2 3" key="1">
    <citation type="journal article" date="1998" name="Science">
        <title>Genome sequence of the nematode C. elegans: a platform for investigating biology.</title>
        <authorList>
            <consortium name="The C. elegans sequencing consortium"/>
            <person name="Sulson J.E."/>
            <person name="Waterston R."/>
        </authorList>
    </citation>
    <scope>NUCLEOTIDE SEQUENCE [LARGE SCALE GENOMIC DNA]</scope>
    <source>
        <strain evidence="2 3">Bristol N2</strain>
    </source>
</reference>
<feature type="region of interest" description="Disordered" evidence="1">
    <location>
        <begin position="323"/>
        <end position="353"/>
    </location>
</feature>
<dbReference type="PaxDb" id="6239-C07E3.3b"/>
<feature type="region of interest" description="Disordered" evidence="1">
    <location>
        <begin position="722"/>
        <end position="749"/>
    </location>
</feature>
<feature type="region of interest" description="Disordered" evidence="1">
    <location>
        <begin position="791"/>
        <end position="811"/>
    </location>
</feature>
<dbReference type="InParanoid" id="K8FDZ1"/>
<dbReference type="SMR" id="K8FDZ1"/>
<feature type="compositionally biased region" description="Low complexity" evidence="1">
    <location>
        <begin position="581"/>
        <end position="601"/>
    </location>
</feature>
<dbReference type="CTD" id="174601"/>
<feature type="region of interest" description="Disordered" evidence="1">
    <location>
        <begin position="681"/>
        <end position="710"/>
    </location>
</feature>
<dbReference type="OMA" id="YIPPMSP"/>
<dbReference type="Proteomes" id="UP000001940">
    <property type="component" value="Chromosome II"/>
</dbReference>
<dbReference type="EMBL" id="BX284602">
    <property type="protein sequence ID" value="CCO25629.1"/>
    <property type="molecule type" value="Genomic_DNA"/>
</dbReference>
<dbReference type="KEGG" id="cel:CELE_C07E3.3"/>
<accession>K8FDZ1</accession>
<feature type="compositionally biased region" description="Polar residues" evidence="1">
    <location>
        <begin position="501"/>
        <end position="512"/>
    </location>
</feature>